<dbReference type="InterPro" id="IPR019734">
    <property type="entry name" value="TPR_rpt"/>
</dbReference>
<evidence type="ECO:0000313" key="4">
    <source>
        <dbReference type="EMBL" id="OGM03262.1"/>
    </source>
</evidence>
<feature type="repeat" description="TPR" evidence="3">
    <location>
        <begin position="395"/>
        <end position="428"/>
    </location>
</feature>
<dbReference type="PROSITE" id="PS50005">
    <property type="entry name" value="TPR"/>
    <property type="match status" value="4"/>
</dbReference>
<dbReference type="PANTHER" id="PTHR45586:SF1">
    <property type="entry name" value="LIPOPOLYSACCHARIDE ASSEMBLY PROTEIN B"/>
    <property type="match status" value="1"/>
</dbReference>
<sequence>MSTNYAERLIKFIKSNPAVLKIAGADKIAAEIEFLASASGGQVFPAAEYCEFLIYSGLYDRAQENLHAIIDADSGNYRAQYLLALSYYMGGSLREAQYPIIKCLEIQPNYDEGRFLLARIFLKARQYEKAQKLFEFYQNHSLYAVRAKLYISKCFYYSGGVESASAYLESVLKSGEKSCLFPAIYAYQLSNIEKYDKAFSVIYAHLLKAENENLPQRYILDFMSVFLFSFAARGKYYDDYIAEAGSILRNYNDDLPYMNDPAYALYKNFALAAYSMKTHEFGEMQKRADLVLAAGRSYETEDFAVFDFEEFTNIYALARHNKNKAEAARLKSAGCLHVNSGNLSSAVLCFEKALSYQPDDTDTLCMLGESYVLTDQTAKAADAYSAIKKLEPKNIDAYRRTSEIYMGLGHYDKFISECRQILALDPDDIISRFYIAEYLFNGSSLKEAEEFLKYIAGQIEAELKSRKMDELSLEIKDIFEKSCFMLAQIAYKDGNKENTIIYLNSVININPENEKAFELLNKLKQSRQDKQIMLLLREADEKEAQDDLITAMHLYENVIELDPQFIDAHFRLAKNLIRQESFDRALFELGRIFDYNYKSYDKIPEVYLAMALISYEISKIDRCREALYSLSHISGDPSIAMMLLYLHKTSFLIFGSSPDFNALMGELLEKKKAAPDDFVNNFSVGYIVNNIPGWLFEDPSIFDEAKAAALAAHESDMSDIYAAYSYANALEKAGETESAYEIYARIAALDFESSSEISHTKDKYSLLNNYHKFSISFYSFNLLENMNIVNFVNSAILRTAYYEESRSNFEDAAHYYAKSAALVRDNPLSAMRAVDLLLNDAMSDKNVRISKVSAMIKNLKKEAAAATANAELKFRLGYLYFKLPDDLDVLGSTLESVVMELKYCLAVDNKYIPAYAVLRAVYQRMGAKDKKMYALALDTLKKAAELIDHKNPYLNVELGDCYYYYYAQDYKNDALEYYKKAVMYKPDFTEAHFKIASIYRIKKDFEKAILHYGIVYDLEPNGVNAQECKKSISTLKRRHMIE</sequence>
<dbReference type="SUPFAM" id="SSF48452">
    <property type="entry name" value="TPR-like"/>
    <property type="match status" value="3"/>
</dbReference>
<protein>
    <submittedName>
        <fullName evidence="4">Uncharacterized protein</fullName>
    </submittedName>
</protein>
<dbReference type="AlphaFoldDB" id="A0A1F7WK98"/>
<proteinExistence type="predicted"/>
<feature type="repeat" description="TPR" evidence="3">
    <location>
        <begin position="327"/>
        <end position="360"/>
    </location>
</feature>
<organism evidence="4 5">
    <name type="scientific">Candidatus Wallbacteria bacterium GWC2_49_35</name>
    <dbReference type="NCBI Taxonomy" id="1817813"/>
    <lineage>
        <taxon>Bacteria</taxon>
        <taxon>Candidatus Walliibacteriota</taxon>
    </lineage>
</organism>
<gene>
    <name evidence="4" type="ORF">A2008_10740</name>
</gene>
<dbReference type="InterPro" id="IPR051012">
    <property type="entry name" value="CellSynth/LPSAsmb/PSIAsmb"/>
</dbReference>
<dbReference type="Pfam" id="PF13432">
    <property type="entry name" value="TPR_16"/>
    <property type="match status" value="2"/>
</dbReference>
<evidence type="ECO:0000256" key="2">
    <source>
        <dbReference type="ARBA" id="ARBA00022803"/>
    </source>
</evidence>
<dbReference type="STRING" id="1817813.A2008_10740"/>
<dbReference type="SUPFAM" id="SSF81901">
    <property type="entry name" value="HCP-like"/>
    <property type="match status" value="1"/>
</dbReference>
<dbReference type="Proteomes" id="UP000178735">
    <property type="component" value="Unassembled WGS sequence"/>
</dbReference>
<dbReference type="Gene3D" id="1.25.40.10">
    <property type="entry name" value="Tetratricopeptide repeat domain"/>
    <property type="match status" value="4"/>
</dbReference>
<comment type="caution">
    <text evidence="4">The sequence shown here is derived from an EMBL/GenBank/DDBJ whole genome shotgun (WGS) entry which is preliminary data.</text>
</comment>
<dbReference type="Pfam" id="PF13181">
    <property type="entry name" value="TPR_8"/>
    <property type="match status" value="1"/>
</dbReference>
<dbReference type="SMART" id="SM00028">
    <property type="entry name" value="TPR"/>
    <property type="match status" value="8"/>
</dbReference>
<evidence type="ECO:0000256" key="1">
    <source>
        <dbReference type="ARBA" id="ARBA00022737"/>
    </source>
</evidence>
<dbReference type="EMBL" id="MGFH01000181">
    <property type="protein sequence ID" value="OGM03262.1"/>
    <property type="molecule type" value="Genomic_DNA"/>
</dbReference>
<evidence type="ECO:0000256" key="3">
    <source>
        <dbReference type="PROSITE-ProRule" id="PRU00339"/>
    </source>
</evidence>
<keyword evidence="1" id="KW-0677">Repeat</keyword>
<name>A0A1F7WK98_9BACT</name>
<accession>A0A1F7WK98</accession>
<dbReference type="InterPro" id="IPR011990">
    <property type="entry name" value="TPR-like_helical_dom_sf"/>
</dbReference>
<keyword evidence="2 3" id="KW-0802">TPR repeat</keyword>
<evidence type="ECO:0000313" key="5">
    <source>
        <dbReference type="Proteomes" id="UP000178735"/>
    </source>
</evidence>
<dbReference type="PANTHER" id="PTHR45586">
    <property type="entry name" value="TPR REPEAT-CONTAINING PROTEIN PA4667"/>
    <property type="match status" value="1"/>
</dbReference>
<feature type="repeat" description="TPR" evidence="3">
    <location>
        <begin position="361"/>
        <end position="394"/>
    </location>
</feature>
<reference evidence="4 5" key="1">
    <citation type="journal article" date="2016" name="Nat. Commun.">
        <title>Thousands of microbial genomes shed light on interconnected biogeochemical processes in an aquifer system.</title>
        <authorList>
            <person name="Anantharaman K."/>
            <person name="Brown C.T."/>
            <person name="Hug L.A."/>
            <person name="Sharon I."/>
            <person name="Castelle C.J."/>
            <person name="Probst A.J."/>
            <person name="Thomas B.C."/>
            <person name="Singh A."/>
            <person name="Wilkins M.J."/>
            <person name="Karaoz U."/>
            <person name="Brodie E.L."/>
            <person name="Williams K.H."/>
            <person name="Hubbard S.S."/>
            <person name="Banfield J.F."/>
        </authorList>
    </citation>
    <scope>NUCLEOTIDE SEQUENCE [LARGE SCALE GENOMIC DNA]</scope>
</reference>
<feature type="repeat" description="TPR" evidence="3">
    <location>
        <begin position="989"/>
        <end position="1022"/>
    </location>
</feature>